<evidence type="ECO:0000313" key="1">
    <source>
        <dbReference type="EMBL" id="EST46536.1"/>
    </source>
</evidence>
<evidence type="ECO:0000313" key="3">
    <source>
        <dbReference type="Proteomes" id="UP000018208"/>
    </source>
</evidence>
<dbReference type="EMBL" id="KI546073">
    <property type="protein sequence ID" value="EST46536.1"/>
    <property type="molecule type" value="Genomic_DNA"/>
</dbReference>
<accession>V6LS67</accession>
<reference evidence="2" key="2">
    <citation type="submission" date="2020-12" db="EMBL/GenBank/DDBJ databases">
        <title>New Spironucleus salmonicida genome in near-complete chromosomes.</title>
        <authorList>
            <person name="Xu F."/>
            <person name="Kurt Z."/>
            <person name="Jimenez-Gonzalez A."/>
            <person name="Astvaldsson A."/>
            <person name="Andersson J.O."/>
            <person name="Svard S.G."/>
        </authorList>
    </citation>
    <scope>NUCLEOTIDE SEQUENCE</scope>
    <source>
        <strain evidence="2">ATCC 50377</strain>
    </source>
</reference>
<gene>
    <name evidence="1" type="ORF">SS50377_13341</name>
    <name evidence="2" type="ORF">SS50377_27688</name>
</gene>
<name>V6LS67_9EUKA</name>
<sequence length="544" mass="62325">MKCSTQFVILSKRTMRHIMLLNQTIQSKVATFALISPVLEQVPKHFSQPLNFQLQTLFQLTYSRLNNDLSPFLIIQTLSNAVTFFTQDISLDDQKQQVKLLLTNDIQSLFKLLQTRNTPQSQQILNSLQQNVPIQTVSDPVHLPVYQLIQKKLDPEFSKKLSNDPAIQYLYYLLIQLKQQKTYKLEEHSQANTQQSKFAKFFTQVLRFLQNPQPLEKLFDVISTTFTSEEERFVLFIALDAAVRTRQVSNLTNYTKVLIEIASLQAKSQLIDCLYILENAPQTLFQVYTEKLLNAKNYCFSILIQSGNLAQIYNEMANFANTIFPSTEQSKLLNMRMARLAEEDHNFFLAGHYSQLAGVSQSSDMLRNAIVGKIQEICGQQTSEVDLNGLEQFFSENDVPEARDDLVLAKDIHKLYGYIQYGCDAGNNEILNLAAITLQECPYEDIQQGIIRDLVYFNIISNNDSNQRNLITSAMKQSIGQDNTIQQAKRLLQSKKVNKVALNDFSVDQFFVSAANMSTSWRLEETADDKVMNWVLLQKFASDM</sequence>
<proteinExistence type="predicted"/>
<dbReference type="EMBL" id="AUWU02000007">
    <property type="protein sequence ID" value="KAH0571387.1"/>
    <property type="molecule type" value="Genomic_DNA"/>
</dbReference>
<evidence type="ECO:0000313" key="2">
    <source>
        <dbReference type="EMBL" id="KAH0571387.1"/>
    </source>
</evidence>
<protein>
    <submittedName>
        <fullName evidence="1">Uncharacterized protein</fullName>
    </submittedName>
</protein>
<organism evidence="1">
    <name type="scientific">Spironucleus salmonicida</name>
    <dbReference type="NCBI Taxonomy" id="348837"/>
    <lineage>
        <taxon>Eukaryota</taxon>
        <taxon>Metamonada</taxon>
        <taxon>Diplomonadida</taxon>
        <taxon>Hexamitidae</taxon>
        <taxon>Hexamitinae</taxon>
        <taxon>Spironucleus</taxon>
    </lineage>
</organism>
<reference evidence="1 2" key="1">
    <citation type="journal article" date="2014" name="PLoS Genet.">
        <title>The Genome of Spironucleus salmonicida Highlights a Fish Pathogen Adapted to Fluctuating Environments.</title>
        <authorList>
            <person name="Xu F."/>
            <person name="Jerlstrom-Hultqvist J."/>
            <person name="Einarsson E."/>
            <person name="Astvaldsson A."/>
            <person name="Svard S.G."/>
            <person name="Andersson J.O."/>
        </authorList>
    </citation>
    <scope>NUCLEOTIDE SEQUENCE</scope>
    <source>
        <strain evidence="2">ATCC 50377</strain>
    </source>
</reference>
<dbReference type="Proteomes" id="UP000018208">
    <property type="component" value="Unassembled WGS sequence"/>
</dbReference>
<dbReference type="AlphaFoldDB" id="V6LS67"/>
<dbReference type="VEuPathDB" id="GiardiaDB:SS50377_27688"/>
<keyword evidence="3" id="KW-1185">Reference proteome</keyword>